<dbReference type="OrthoDB" id="4066896at2759"/>
<dbReference type="InterPro" id="IPR000219">
    <property type="entry name" value="DH_dom"/>
</dbReference>
<evidence type="ECO:0000256" key="1">
    <source>
        <dbReference type="ARBA" id="ARBA00022658"/>
    </source>
</evidence>
<dbReference type="Pfam" id="PF00621">
    <property type="entry name" value="RhoGEF"/>
    <property type="match status" value="1"/>
</dbReference>
<reference evidence="3 4" key="1">
    <citation type="submission" date="2016-04" db="EMBL/GenBank/DDBJ databases">
        <title>The genome of Intoshia linei affirms orthonectids as highly simplified spiralians.</title>
        <authorList>
            <person name="Mikhailov K.V."/>
            <person name="Slusarev G.S."/>
            <person name="Nikitin M.A."/>
            <person name="Logacheva M.D."/>
            <person name="Penin A."/>
            <person name="Aleoshin V."/>
            <person name="Panchin Y.V."/>
        </authorList>
    </citation>
    <scope>NUCLEOTIDE SEQUENCE [LARGE SCALE GENOMIC DNA]</scope>
    <source>
        <strain evidence="3">Intl2013</strain>
        <tissue evidence="3">Whole animal</tissue>
    </source>
</reference>
<dbReference type="InterPro" id="IPR039919">
    <property type="entry name" value="ARHGEF10/ARHGEF17"/>
</dbReference>
<dbReference type="EMBL" id="LWCA01000312">
    <property type="protein sequence ID" value="OAF69256.1"/>
    <property type="molecule type" value="Genomic_DNA"/>
</dbReference>
<dbReference type="AlphaFoldDB" id="A0A177B4T3"/>
<evidence type="ECO:0000259" key="2">
    <source>
        <dbReference type="PROSITE" id="PS50010"/>
    </source>
</evidence>
<dbReference type="SUPFAM" id="SSF48065">
    <property type="entry name" value="DBL homology domain (DH-domain)"/>
    <property type="match status" value="1"/>
</dbReference>
<dbReference type="GO" id="GO:0030036">
    <property type="term" value="P:actin cytoskeleton organization"/>
    <property type="evidence" value="ECO:0007669"/>
    <property type="project" value="TreeGrafter"/>
</dbReference>
<keyword evidence="1" id="KW-0344">Guanine-nucleotide releasing factor</keyword>
<keyword evidence="4" id="KW-1185">Reference proteome</keyword>
<protein>
    <recommendedName>
        <fullName evidence="2">DH domain-containing protein</fullName>
    </recommendedName>
</protein>
<feature type="domain" description="DH" evidence="2">
    <location>
        <begin position="218"/>
        <end position="379"/>
    </location>
</feature>
<dbReference type="PROSITE" id="PS50010">
    <property type="entry name" value="DH_2"/>
    <property type="match status" value="1"/>
</dbReference>
<proteinExistence type="predicted"/>
<name>A0A177B4T3_9BILA</name>
<dbReference type="PANTHER" id="PTHR12877">
    <property type="entry name" value="RHO GUANINE NUCLEOTIDE EXCHANGE FACTOR"/>
    <property type="match status" value="1"/>
</dbReference>
<organism evidence="3 4">
    <name type="scientific">Intoshia linei</name>
    <dbReference type="NCBI Taxonomy" id="1819745"/>
    <lineage>
        <taxon>Eukaryota</taxon>
        <taxon>Metazoa</taxon>
        <taxon>Spiralia</taxon>
        <taxon>Lophotrochozoa</taxon>
        <taxon>Mesozoa</taxon>
        <taxon>Orthonectida</taxon>
        <taxon>Rhopaluridae</taxon>
        <taxon>Intoshia</taxon>
    </lineage>
</organism>
<evidence type="ECO:0000313" key="3">
    <source>
        <dbReference type="EMBL" id="OAF69256.1"/>
    </source>
</evidence>
<dbReference type="GO" id="GO:0005085">
    <property type="term" value="F:guanyl-nucleotide exchange factor activity"/>
    <property type="evidence" value="ECO:0007669"/>
    <property type="project" value="UniProtKB-KW"/>
</dbReference>
<dbReference type="InterPro" id="IPR035899">
    <property type="entry name" value="DBL_dom_sf"/>
</dbReference>
<dbReference type="CDD" id="cd00160">
    <property type="entry name" value="RhoGEF"/>
    <property type="match status" value="1"/>
</dbReference>
<dbReference type="SMART" id="SM00325">
    <property type="entry name" value="RhoGEF"/>
    <property type="match status" value="1"/>
</dbReference>
<gene>
    <name evidence="3" type="ORF">A3Q56_02997</name>
</gene>
<evidence type="ECO:0000313" key="4">
    <source>
        <dbReference type="Proteomes" id="UP000078046"/>
    </source>
</evidence>
<dbReference type="PANTHER" id="PTHR12877:SF15">
    <property type="entry name" value="RHO GUANINE NUCLEOTIDE EXCHANGE FACTOR 17"/>
    <property type="match status" value="1"/>
</dbReference>
<sequence length="989" mass="115533">MDKDDNSRPVLPIIGKNEIVEQVKTKHKNLKSKCENTQFYRKYFIKRKPKSQTVSANQTKCIVNNRSHSVINRRSTAKFNFKRYVTVEIERNETMFTLNSSMRRVRNYTDEGIFLQSRQESPVIFSQTGNFNNSVYKLENAIVKPNYFKMEPIKSINKELTRRMTYPEISKCFKFGPQKKEYKHAEPITEEDKLSFIDERNVPVIQDHLYKKNNINVKVNYILRELIDTENNYVNSLKSLNDDYMTPLKKRKILSVNVLENIFYKINELYVHHAIFLSFLNELSDTSDFVIQISKLICHTFSKESIIECYVEFVGNITQSKYVLENCYEKISFKKFVESIKTIMPLNAILFEPVQRIPRYVLLIENLAHEIDKKADHQSSSSMWRQNSDIIPYNQLESLNLCSVDMKRKMYLSPKVKPARDHINSELPCTYSSNQLKPFLSVPFIRSEHRIIMHSLGVVSSLDNINVNIWLFEDSLIFSYEDTFKYNNTNKMVSIQTESGTCKLFLNKQKIYLYSKIEDMIIVNEYVDAKHNFFNEKSSTLKKIINLAKNLGDTEREIIVDGIHELYVVSMQSEKKWKACVILAAKMYNIFVHICIEFNDVSIKMNWIQNFNKLKTNIFVSNQNKEFTFDKNFGISLELSSQIIQMTFDVSNEIWIWSKTRRHIYVQIYKVSFGTGSKIIEFHQKCFLQIDKLKNNITSICHCLYNKRDSRNTNFSDHSNYHYFTLVGTKSGRNVNYEIYIFSKHLDLFMLTIEEKEIAIKLISNLNYIDEPISIQNDALNIFILTNSYISILEIQEIQLKEKIDFSKKISTAKFVPKNFIYDEYLKVFWIYSQESLLVYGLNYECYCKFDVHYHVADKLKNSNSILSKQKLSNLQITTFNIQNSSLIIGTSAGLILIIYPTSTKSGVFKNDEFYGHFSVTVLNHAFVGAVRSCHPVFSASTEYFTKSQGMISIGKGYHNYTLPLETSNNAEISQADNTNNIILYAMSS</sequence>
<accession>A0A177B4T3</accession>
<dbReference type="Gene3D" id="1.20.900.10">
    <property type="entry name" value="Dbl homology (DH) domain"/>
    <property type="match status" value="1"/>
</dbReference>
<comment type="caution">
    <text evidence="3">The sequence shown here is derived from an EMBL/GenBank/DDBJ whole genome shotgun (WGS) entry which is preliminary data.</text>
</comment>
<dbReference type="Proteomes" id="UP000078046">
    <property type="component" value="Unassembled WGS sequence"/>
</dbReference>